<evidence type="ECO:0000313" key="3">
    <source>
        <dbReference type="Proteomes" id="UP001283361"/>
    </source>
</evidence>
<evidence type="ECO:0000313" key="2">
    <source>
        <dbReference type="EMBL" id="KAK3738616.1"/>
    </source>
</evidence>
<reference evidence="2" key="1">
    <citation type="journal article" date="2023" name="G3 (Bethesda)">
        <title>A reference genome for the long-term kleptoplast-retaining sea slug Elysia crispata morphotype clarki.</title>
        <authorList>
            <person name="Eastman K.E."/>
            <person name="Pendleton A.L."/>
            <person name="Shaikh M.A."/>
            <person name="Suttiyut T."/>
            <person name="Ogas R."/>
            <person name="Tomko P."/>
            <person name="Gavelis G."/>
            <person name="Widhalm J.R."/>
            <person name="Wisecaver J.H."/>
        </authorList>
    </citation>
    <scope>NUCLEOTIDE SEQUENCE</scope>
    <source>
        <strain evidence="2">ECLA1</strain>
    </source>
</reference>
<dbReference type="EMBL" id="JAWDGP010006589">
    <property type="protein sequence ID" value="KAK3738616.1"/>
    <property type="molecule type" value="Genomic_DNA"/>
</dbReference>
<dbReference type="Proteomes" id="UP001283361">
    <property type="component" value="Unassembled WGS sequence"/>
</dbReference>
<dbReference type="AlphaFoldDB" id="A0AAE0YBY5"/>
<organism evidence="2 3">
    <name type="scientific">Elysia crispata</name>
    <name type="common">lettuce slug</name>
    <dbReference type="NCBI Taxonomy" id="231223"/>
    <lineage>
        <taxon>Eukaryota</taxon>
        <taxon>Metazoa</taxon>
        <taxon>Spiralia</taxon>
        <taxon>Lophotrochozoa</taxon>
        <taxon>Mollusca</taxon>
        <taxon>Gastropoda</taxon>
        <taxon>Heterobranchia</taxon>
        <taxon>Euthyneura</taxon>
        <taxon>Panpulmonata</taxon>
        <taxon>Sacoglossa</taxon>
        <taxon>Placobranchoidea</taxon>
        <taxon>Plakobranchidae</taxon>
        <taxon>Elysia</taxon>
    </lineage>
</organism>
<keyword evidence="3" id="KW-1185">Reference proteome</keyword>
<sequence>MPQRLPENLPQRPRASTSAAGRHKLCTVQAGAARSRLVLVQHRGSEKACLTQGLSHIRFNYHYPLVPYLRTILQGPDWTYHRSHSHRSSI</sequence>
<comment type="caution">
    <text evidence="2">The sequence shown here is derived from an EMBL/GenBank/DDBJ whole genome shotgun (WGS) entry which is preliminary data.</text>
</comment>
<evidence type="ECO:0000256" key="1">
    <source>
        <dbReference type="SAM" id="MobiDB-lite"/>
    </source>
</evidence>
<feature type="region of interest" description="Disordered" evidence="1">
    <location>
        <begin position="1"/>
        <end position="22"/>
    </location>
</feature>
<gene>
    <name evidence="2" type="ORF">RRG08_040274</name>
</gene>
<protein>
    <submittedName>
        <fullName evidence="2">Uncharacterized protein</fullName>
    </submittedName>
</protein>
<proteinExistence type="predicted"/>
<accession>A0AAE0YBY5</accession>
<name>A0AAE0YBY5_9GAST</name>